<dbReference type="PANTHER" id="PTHR33463:SF209">
    <property type="entry name" value="DISEASE RESISTANCE PROTEIN RPS2-LIKE"/>
    <property type="match status" value="1"/>
</dbReference>
<accession>A0A7J7HGI7</accession>
<reference evidence="12" key="1">
    <citation type="journal article" date="2020" name="Nat. Commun.">
        <title>Genome assembly of wild tea tree DASZ reveals pedigree and selection history of tea varieties.</title>
        <authorList>
            <person name="Zhang W."/>
            <person name="Zhang Y."/>
            <person name="Qiu H."/>
            <person name="Guo Y."/>
            <person name="Wan H."/>
            <person name="Zhang X."/>
            <person name="Scossa F."/>
            <person name="Alseekh S."/>
            <person name="Zhang Q."/>
            <person name="Wang P."/>
            <person name="Xu L."/>
            <person name="Schmidt M.H."/>
            <person name="Jia X."/>
            <person name="Li D."/>
            <person name="Zhu A."/>
            <person name="Guo F."/>
            <person name="Chen W."/>
            <person name="Ni D."/>
            <person name="Usadel B."/>
            <person name="Fernie A.R."/>
            <person name="Wen W."/>
        </authorList>
    </citation>
    <scope>NUCLEOTIDE SEQUENCE [LARGE SCALE GENOMIC DNA]</scope>
    <source>
        <strain evidence="12">cv. G240</strain>
    </source>
</reference>
<comment type="caution">
    <text evidence="11">The sequence shown here is derived from an EMBL/GenBank/DDBJ whole genome shotgun (WGS) entry which is preliminary data.</text>
</comment>
<dbReference type="AlphaFoldDB" id="A0A7J7HGI7"/>
<dbReference type="InterPro" id="IPR002182">
    <property type="entry name" value="NB-ARC"/>
</dbReference>
<gene>
    <name evidence="11" type="ORF">HYC85_009917</name>
</gene>
<dbReference type="InterPro" id="IPR013103">
    <property type="entry name" value="RVT_2"/>
</dbReference>
<evidence type="ECO:0000256" key="6">
    <source>
        <dbReference type="ARBA" id="ARBA00022840"/>
    </source>
</evidence>
<protein>
    <recommendedName>
        <fullName evidence="13">NB-ARC domain-containing protein</fullName>
    </recommendedName>
</protein>
<dbReference type="GO" id="GO:0005524">
    <property type="term" value="F:ATP binding"/>
    <property type="evidence" value="ECO:0007669"/>
    <property type="project" value="UniProtKB-KW"/>
</dbReference>
<dbReference type="PANTHER" id="PTHR33463">
    <property type="entry name" value="NB-ARC DOMAIN-CONTAINING PROTEIN-RELATED"/>
    <property type="match status" value="1"/>
</dbReference>
<dbReference type="EMBL" id="JACBKZ010000004">
    <property type="protein sequence ID" value="KAF5951973.1"/>
    <property type="molecule type" value="Genomic_DNA"/>
</dbReference>
<evidence type="ECO:0000259" key="8">
    <source>
        <dbReference type="Pfam" id="PF07727"/>
    </source>
</evidence>
<dbReference type="InterPro" id="IPR043502">
    <property type="entry name" value="DNA/RNA_pol_sf"/>
</dbReference>
<evidence type="ECO:0000313" key="11">
    <source>
        <dbReference type="EMBL" id="KAF5951973.1"/>
    </source>
</evidence>
<evidence type="ECO:0000256" key="4">
    <source>
        <dbReference type="ARBA" id="ARBA00022741"/>
    </source>
</evidence>
<dbReference type="Proteomes" id="UP000593564">
    <property type="component" value="Unassembled WGS sequence"/>
</dbReference>
<dbReference type="InterPro" id="IPR032675">
    <property type="entry name" value="LRR_dom_sf"/>
</dbReference>
<keyword evidence="12" id="KW-1185">Reference proteome</keyword>
<feature type="domain" description="Reverse transcriptase Ty1/copia-type" evidence="8">
    <location>
        <begin position="2"/>
        <end position="76"/>
    </location>
</feature>
<dbReference type="SUPFAM" id="SSF56672">
    <property type="entry name" value="DNA/RNA polymerases"/>
    <property type="match status" value="1"/>
</dbReference>
<keyword evidence="2" id="KW-0433">Leucine-rich repeat</keyword>
<dbReference type="Pfam" id="PF00931">
    <property type="entry name" value="NB-ARC"/>
    <property type="match status" value="1"/>
</dbReference>
<evidence type="ECO:0000259" key="7">
    <source>
        <dbReference type="Pfam" id="PF00931"/>
    </source>
</evidence>
<dbReference type="InterPro" id="IPR057135">
    <property type="entry name" value="At4g27190-like_LRR"/>
</dbReference>
<keyword evidence="3" id="KW-0677">Repeat</keyword>
<dbReference type="InterPro" id="IPR027417">
    <property type="entry name" value="P-loop_NTPase"/>
</dbReference>
<dbReference type="InterPro" id="IPR042197">
    <property type="entry name" value="Apaf_helical"/>
</dbReference>
<reference evidence="11 12" key="2">
    <citation type="submission" date="2020-07" db="EMBL/GenBank/DDBJ databases">
        <title>Genome assembly of wild tea tree DASZ reveals pedigree and selection history of tea varieties.</title>
        <authorList>
            <person name="Zhang W."/>
        </authorList>
    </citation>
    <scope>NUCLEOTIDE SEQUENCE [LARGE SCALE GENOMIC DNA]</scope>
    <source>
        <strain evidence="12">cv. G240</strain>
        <tissue evidence="11">Leaf</tissue>
    </source>
</reference>
<evidence type="ECO:0000259" key="10">
    <source>
        <dbReference type="Pfam" id="PF23598"/>
    </source>
</evidence>
<dbReference type="Gene3D" id="3.40.50.300">
    <property type="entry name" value="P-loop containing nucleotide triphosphate hydrolases"/>
    <property type="match status" value="1"/>
</dbReference>
<proteinExistence type="inferred from homology"/>
<evidence type="ECO:0000259" key="9">
    <source>
        <dbReference type="Pfam" id="PF23247"/>
    </source>
</evidence>
<comment type="similarity">
    <text evidence="1">Belongs to the disease resistance NB-LRR family.</text>
</comment>
<dbReference type="FunFam" id="3.40.50.300:FF:001091">
    <property type="entry name" value="Probable disease resistance protein At1g61300"/>
    <property type="match status" value="1"/>
</dbReference>
<keyword evidence="5" id="KW-0611">Plant defense</keyword>
<keyword evidence="6" id="KW-0067">ATP-binding</keyword>
<dbReference type="InterPro" id="IPR055414">
    <property type="entry name" value="LRR_R13L4/SHOC2-like"/>
</dbReference>
<evidence type="ECO:0000256" key="1">
    <source>
        <dbReference type="ARBA" id="ARBA00008894"/>
    </source>
</evidence>
<dbReference type="Pfam" id="PF07727">
    <property type="entry name" value="RVT_2"/>
    <property type="match status" value="1"/>
</dbReference>
<dbReference type="InterPro" id="IPR050905">
    <property type="entry name" value="Plant_NBS-LRR"/>
</dbReference>
<evidence type="ECO:0000256" key="2">
    <source>
        <dbReference type="ARBA" id="ARBA00022614"/>
    </source>
</evidence>
<dbReference type="InterPro" id="IPR036388">
    <property type="entry name" value="WH-like_DNA-bd_sf"/>
</dbReference>
<dbReference type="Gene3D" id="1.10.10.10">
    <property type="entry name" value="Winged helix-like DNA-binding domain superfamily/Winged helix DNA-binding domain"/>
    <property type="match status" value="1"/>
</dbReference>
<name>A0A7J7HGI7_CAMSI</name>
<dbReference type="GO" id="GO:0051607">
    <property type="term" value="P:defense response to virus"/>
    <property type="evidence" value="ECO:0007669"/>
    <property type="project" value="UniProtKB-ARBA"/>
</dbReference>
<dbReference type="PRINTS" id="PR00364">
    <property type="entry name" value="DISEASERSIST"/>
</dbReference>
<dbReference type="Gene3D" id="3.80.10.10">
    <property type="entry name" value="Ribonuclease Inhibitor"/>
    <property type="match status" value="2"/>
</dbReference>
<organism evidence="11 12">
    <name type="scientific">Camellia sinensis</name>
    <name type="common">Tea plant</name>
    <name type="synonym">Thea sinensis</name>
    <dbReference type="NCBI Taxonomy" id="4442"/>
    <lineage>
        <taxon>Eukaryota</taxon>
        <taxon>Viridiplantae</taxon>
        <taxon>Streptophyta</taxon>
        <taxon>Embryophyta</taxon>
        <taxon>Tracheophyta</taxon>
        <taxon>Spermatophyta</taxon>
        <taxon>Magnoliopsida</taxon>
        <taxon>eudicotyledons</taxon>
        <taxon>Gunneridae</taxon>
        <taxon>Pentapetalae</taxon>
        <taxon>asterids</taxon>
        <taxon>Ericales</taxon>
        <taxon>Theaceae</taxon>
        <taxon>Camellia</taxon>
    </lineage>
</organism>
<evidence type="ECO:0000313" key="12">
    <source>
        <dbReference type="Proteomes" id="UP000593564"/>
    </source>
</evidence>
<dbReference type="FunFam" id="1.10.10.10:FF:000322">
    <property type="entry name" value="Probable disease resistance protein At1g63360"/>
    <property type="match status" value="1"/>
</dbReference>
<dbReference type="GO" id="GO:0043531">
    <property type="term" value="F:ADP binding"/>
    <property type="evidence" value="ECO:0007669"/>
    <property type="project" value="InterPro"/>
</dbReference>
<dbReference type="SUPFAM" id="SSF52540">
    <property type="entry name" value="P-loop containing nucleoside triphosphate hydrolases"/>
    <property type="match status" value="1"/>
</dbReference>
<dbReference type="Gene3D" id="1.10.8.430">
    <property type="entry name" value="Helical domain of apoptotic protease-activating factors"/>
    <property type="match status" value="1"/>
</dbReference>
<dbReference type="Pfam" id="PF23247">
    <property type="entry name" value="LRR_RPS2"/>
    <property type="match status" value="1"/>
</dbReference>
<evidence type="ECO:0000256" key="3">
    <source>
        <dbReference type="ARBA" id="ARBA00022737"/>
    </source>
</evidence>
<feature type="domain" description="Disease resistance protein At4g27190-like leucine-rich repeats" evidence="9">
    <location>
        <begin position="1070"/>
        <end position="1190"/>
    </location>
</feature>
<evidence type="ECO:0000256" key="5">
    <source>
        <dbReference type="ARBA" id="ARBA00022821"/>
    </source>
</evidence>
<sequence length="1230" mass="139934">MDDIVLTGDDSEEIPLLKKYLASEFEIKDLGSLKYFLKIEIAHSRDVIFISQRKNVLDLLKGTKMLGYKACDTPLEPNQKLGDDEGGTLVDRGNYQRLVDKLIYLYHFRPDIVVVVSAVSQFMHVPHQIQFEAVIRILRYLKSVSGYCTFVEGNLVTWRSKKQNVVARLSAKAEFRAMAQGVCELLWIKLLLSDVSIDQTDSMRLYCDNKAAINIAHNPTLRFLMAETIAIVGAVSGAVGAAAGVVQAASQAKPIFWDPPVDEVEEIHDALDAAVRALSSIRKDFMNEVERNKMKAPSETYMEWINRAVEIEKQAEFSVDEYGKHSKEESSFWFPSSSYFKEEMIKMYKKVTNLLNDGNQIRDKILVDQPPETVLKRRGPDINKFETLRKPLEQILDLLEKDNVKGIRIHGTVGIGKTTIMLNLNNHEQVAKKFDIVIWLTVSKEGSKKNLSREHLQQAIVQRMEIKMEGASNADKVARRIFKELKGKKYLLLLDDVKEDLNLNEIGIPESNNGCKIVLTTRLRQVCSSMVDRVIKVTYLSLDEAWKMFQDVLGSPKLIANQKIRKLAWRVCKECSGLPLLIEKVANTFRLKNTEYLWSDGLDSWRMWPEKECQGIREMYKLLKFCYDDLDDDMYKKCFLYGALYPEDSDINTDYLLECWAAEDLLGNDDCATKESIMIGHLILSRLKNVSLLEEGKNDNRVTMHKFIRQVALYISEDEPDCKYLVKTSKALRRPPDEKSWSEKKRISLGDNKLDWLPDSPNCSLLSSLFLQKNLALDMIPALFFEHMKNLRVLDLSDTGIKLLPSSLSILIRLKILYLNNCKHLVELPSDIIELVHLEALDIQGSGVDNIPPHIEKLICLKRLRASFATKSGNENASQEVHFNYNIISKLSKLEELVIDVKSPEQWSIAVVENIIKEVAALQELKSLKFSFSDKVVDVIEVAPMTLRISVPKATILLSFIESSSWKDVQSISSFEFYIGCQNSEPPQIPDFFRYDKYVKYSNSVGSNSPILRVLAEADGFELVNHKDIKQLSDLGIASMNKVQGCLIESCDEIETIVDAVDSAVLPNLEHLYIKNLPKLESICKGPMQPGSLTKLTTLHLTSCQMMVKIFPPGVIQQLNEIQYLKIEKCQEIEEIIAESDAAGNLNVLPKLKELILLDMKKLSGVCTIESLEWGSLEKVEIFKCPVLLVLPFNKDNAAKLETIEAEKQWWEAFPCGEVKERLRKFCTLR</sequence>
<keyword evidence="4" id="KW-0547">Nucleotide-binding</keyword>
<feature type="domain" description="Disease resistance R13L4/SHOC-2-like LRR" evidence="10">
    <location>
        <begin position="786"/>
        <end position="935"/>
    </location>
</feature>
<dbReference type="Pfam" id="PF23598">
    <property type="entry name" value="LRR_14"/>
    <property type="match status" value="1"/>
</dbReference>
<feature type="domain" description="NB-ARC" evidence="7">
    <location>
        <begin position="391"/>
        <end position="552"/>
    </location>
</feature>
<dbReference type="CDD" id="cd09272">
    <property type="entry name" value="RNase_HI_RT_Ty1"/>
    <property type="match status" value="1"/>
</dbReference>
<dbReference type="SUPFAM" id="SSF52058">
    <property type="entry name" value="L domain-like"/>
    <property type="match status" value="1"/>
</dbReference>
<evidence type="ECO:0008006" key="13">
    <source>
        <dbReference type="Google" id="ProtNLM"/>
    </source>
</evidence>